<dbReference type="EMBL" id="JAINUG010000133">
    <property type="protein sequence ID" value="KAJ8393777.1"/>
    <property type="molecule type" value="Genomic_DNA"/>
</dbReference>
<evidence type="ECO:0000256" key="1">
    <source>
        <dbReference type="SAM" id="MobiDB-lite"/>
    </source>
</evidence>
<organism evidence="2 3">
    <name type="scientific">Aldrovandia affinis</name>
    <dbReference type="NCBI Taxonomy" id="143900"/>
    <lineage>
        <taxon>Eukaryota</taxon>
        <taxon>Metazoa</taxon>
        <taxon>Chordata</taxon>
        <taxon>Craniata</taxon>
        <taxon>Vertebrata</taxon>
        <taxon>Euteleostomi</taxon>
        <taxon>Actinopterygii</taxon>
        <taxon>Neopterygii</taxon>
        <taxon>Teleostei</taxon>
        <taxon>Notacanthiformes</taxon>
        <taxon>Halosauridae</taxon>
        <taxon>Aldrovandia</taxon>
    </lineage>
</organism>
<dbReference type="Proteomes" id="UP001221898">
    <property type="component" value="Unassembled WGS sequence"/>
</dbReference>
<feature type="region of interest" description="Disordered" evidence="1">
    <location>
        <begin position="1"/>
        <end position="31"/>
    </location>
</feature>
<proteinExistence type="predicted"/>
<gene>
    <name evidence="2" type="ORF">AAFF_G00056920</name>
</gene>
<evidence type="ECO:0000313" key="2">
    <source>
        <dbReference type="EMBL" id="KAJ8393777.1"/>
    </source>
</evidence>
<name>A0AAD7WE83_9TELE</name>
<comment type="caution">
    <text evidence="2">The sequence shown here is derived from an EMBL/GenBank/DDBJ whole genome shotgun (WGS) entry which is preliminary data.</text>
</comment>
<accession>A0AAD7WE83</accession>
<protein>
    <submittedName>
        <fullName evidence="2">Uncharacterized protein</fullName>
    </submittedName>
</protein>
<sequence length="111" mass="12230">MPVGRMDGQTATCGAPLLARETTRGGRGGRRHECTHAARTFWPANFNFELDWADVKASAPGEALLRLMNSDVNSIWHRGEKAAGFRYGHFTQDFCGPLTLLDVDLAKPRAD</sequence>
<reference evidence="2" key="1">
    <citation type="journal article" date="2023" name="Science">
        <title>Genome structures resolve the early diversification of teleost fishes.</title>
        <authorList>
            <person name="Parey E."/>
            <person name="Louis A."/>
            <person name="Montfort J."/>
            <person name="Bouchez O."/>
            <person name="Roques C."/>
            <person name="Iampietro C."/>
            <person name="Lluch J."/>
            <person name="Castinel A."/>
            <person name="Donnadieu C."/>
            <person name="Desvignes T."/>
            <person name="Floi Bucao C."/>
            <person name="Jouanno E."/>
            <person name="Wen M."/>
            <person name="Mejri S."/>
            <person name="Dirks R."/>
            <person name="Jansen H."/>
            <person name="Henkel C."/>
            <person name="Chen W.J."/>
            <person name="Zahm M."/>
            <person name="Cabau C."/>
            <person name="Klopp C."/>
            <person name="Thompson A.W."/>
            <person name="Robinson-Rechavi M."/>
            <person name="Braasch I."/>
            <person name="Lecointre G."/>
            <person name="Bobe J."/>
            <person name="Postlethwait J.H."/>
            <person name="Berthelot C."/>
            <person name="Roest Crollius H."/>
            <person name="Guiguen Y."/>
        </authorList>
    </citation>
    <scope>NUCLEOTIDE SEQUENCE</scope>
    <source>
        <strain evidence="2">NC1722</strain>
    </source>
</reference>
<evidence type="ECO:0000313" key="3">
    <source>
        <dbReference type="Proteomes" id="UP001221898"/>
    </source>
</evidence>
<dbReference type="AlphaFoldDB" id="A0AAD7WE83"/>
<keyword evidence="3" id="KW-1185">Reference proteome</keyword>